<accession>A0A0A9HBN3</accession>
<dbReference type="EMBL" id="GBRH01165635">
    <property type="protein sequence ID" value="JAE32261.1"/>
    <property type="molecule type" value="Transcribed_RNA"/>
</dbReference>
<proteinExistence type="predicted"/>
<reference evidence="1" key="2">
    <citation type="journal article" date="2015" name="Data Brief">
        <title>Shoot transcriptome of the giant reed, Arundo donax.</title>
        <authorList>
            <person name="Barrero R.A."/>
            <person name="Guerrero F.D."/>
            <person name="Moolhuijzen P."/>
            <person name="Goolsby J.A."/>
            <person name="Tidwell J."/>
            <person name="Bellgard S.E."/>
            <person name="Bellgard M.I."/>
        </authorList>
    </citation>
    <scope>NUCLEOTIDE SEQUENCE</scope>
    <source>
        <tissue evidence="1">Shoot tissue taken approximately 20 cm above the soil surface</tissue>
    </source>
</reference>
<name>A0A0A9HBN3_ARUDO</name>
<sequence>MSSRTPVCCVLVRSSPPRNSGGRCMVEWQRAA</sequence>
<protein>
    <submittedName>
        <fullName evidence="1">Uncharacterized protein</fullName>
    </submittedName>
</protein>
<dbReference type="AlphaFoldDB" id="A0A0A9HBN3"/>
<organism evidence="1">
    <name type="scientific">Arundo donax</name>
    <name type="common">Giant reed</name>
    <name type="synonym">Donax arundinaceus</name>
    <dbReference type="NCBI Taxonomy" id="35708"/>
    <lineage>
        <taxon>Eukaryota</taxon>
        <taxon>Viridiplantae</taxon>
        <taxon>Streptophyta</taxon>
        <taxon>Embryophyta</taxon>
        <taxon>Tracheophyta</taxon>
        <taxon>Spermatophyta</taxon>
        <taxon>Magnoliopsida</taxon>
        <taxon>Liliopsida</taxon>
        <taxon>Poales</taxon>
        <taxon>Poaceae</taxon>
        <taxon>PACMAD clade</taxon>
        <taxon>Arundinoideae</taxon>
        <taxon>Arundineae</taxon>
        <taxon>Arundo</taxon>
    </lineage>
</organism>
<reference evidence="1" key="1">
    <citation type="submission" date="2014-09" db="EMBL/GenBank/DDBJ databases">
        <authorList>
            <person name="Magalhaes I.L.F."/>
            <person name="Oliveira U."/>
            <person name="Santos F.R."/>
            <person name="Vidigal T.H.D.A."/>
            <person name="Brescovit A.D."/>
            <person name="Santos A.J."/>
        </authorList>
    </citation>
    <scope>NUCLEOTIDE SEQUENCE</scope>
    <source>
        <tissue evidence="1">Shoot tissue taken approximately 20 cm above the soil surface</tissue>
    </source>
</reference>
<evidence type="ECO:0000313" key="1">
    <source>
        <dbReference type="EMBL" id="JAE32261.1"/>
    </source>
</evidence>